<dbReference type="InterPro" id="IPR011047">
    <property type="entry name" value="Quinoprotein_ADH-like_sf"/>
</dbReference>
<dbReference type="InterPro" id="IPR008707">
    <property type="entry name" value="B-propeller_PilY1"/>
</dbReference>
<keyword evidence="4" id="KW-0479">Metal-binding</keyword>
<dbReference type="GO" id="GO:0046872">
    <property type="term" value="F:metal ion binding"/>
    <property type="evidence" value="ECO:0007669"/>
    <property type="project" value="UniProtKB-KW"/>
</dbReference>
<dbReference type="RefSeq" id="WP_187074413.1">
    <property type="nucleotide sequence ID" value="NZ_JACORT010000001.1"/>
</dbReference>
<proteinExistence type="inferred from homology"/>
<dbReference type="Proteomes" id="UP000608513">
    <property type="component" value="Unassembled WGS sequence"/>
</dbReference>
<keyword evidence="7" id="KW-0732">Signal</keyword>
<keyword evidence="5" id="KW-0106">Calcium</keyword>
<feature type="chain" id="PRO_5037479925" description="PilY1 beta-propeller domain-containing protein" evidence="7">
    <location>
        <begin position="27"/>
        <end position="1019"/>
    </location>
</feature>
<reference evidence="9" key="1">
    <citation type="submission" date="2020-08" db="EMBL/GenBank/DDBJ databases">
        <title>Ramlibacter sp. USB13 16S ribosomal RNA gene genome sequencing and assembly.</title>
        <authorList>
            <person name="Kang M."/>
        </authorList>
    </citation>
    <scope>NUCLEOTIDE SEQUENCE</scope>
    <source>
        <strain evidence="9">USB13</strain>
    </source>
</reference>
<accession>A0A923S9W7</accession>
<evidence type="ECO:0000259" key="8">
    <source>
        <dbReference type="Pfam" id="PF05567"/>
    </source>
</evidence>
<evidence type="ECO:0000256" key="1">
    <source>
        <dbReference type="ARBA" id="ARBA00004561"/>
    </source>
</evidence>
<evidence type="ECO:0000313" key="9">
    <source>
        <dbReference type="EMBL" id="MBC5781663.1"/>
    </source>
</evidence>
<keyword evidence="10" id="KW-1185">Reference proteome</keyword>
<evidence type="ECO:0000256" key="2">
    <source>
        <dbReference type="ARBA" id="ARBA00008387"/>
    </source>
</evidence>
<comment type="caution">
    <text evidence="9">The sequence shown here is derived from an EMBL/GenBank/DDBJ whole genome shotgun (WGS) entry which is preliminary data.</text>
</comment>
<dbReference type="EMBL" id="JACORT010000001">
    <property type="protein sequence ID" value="MBC5781663.1"/>
    <property type="molecule type" value="Genomic_DNA"/>
</dbReference>
<dbReference type="Pfam" id="PF05567">
    <property type="entry name" value="T4P_PilY1"/>
    <property type="match status" value="1"/>
</dbReference>
<organism evidence="9 10">
    <name type="scientific">Ramlibacter cellulosilyticus</name>
    <dbReference type="NCBI Taxonomy" id="2764187"/>
    <lineage>
        <taxon>Bacteria</taxon>
        <taxon>Pseudomonadati</taxon>
        <taxon>Pseudomonadota</taxon>
        <taxon>Betaproteobacteria</taxon>
        <taxon>Burkholderiales</taxon>
        <taxon>Comamonadaceae</taxon>
        <taxon>Ramlibacter</taxon>
    </lineage>
</organism>
<comment type="subcellular location">
    <subcellularLocation>
        <location evidence="1">Fimbrium</location>
    </subcellularLocation>
</comment>
<evidence type="ECO:0000256" key="4">
    <source>
        <dbReference type="ARBA" id="ARBA00022723"/>
    </source>
</evidence>
<evidence type="ECO:0000256" key="5">
    <source>
        <dbReference type="ARBA" id="ARBA00022837"/>
    </source>
</evidence>
<feature type="signal peptide" evidence="7">
    <location>
        <begin position="1"/>
        <end position="26"/>
    </location>
</feature>
<keyword evidence="6" id="KW-0281">Fimbrium</keyword>
<evidence type="ECO:0000313" key="10">
    <source>
        <dbReference type="Proteomes" id="UP000608513"/>
    </source>
</evidence>
<evidence type="ECO:0000256" key="7">
    <source>
        <dbReference type="SAM" id="SignalP"/>
    </source>
</evidence>
<evidence type="ECO:0000256" key="3">
    <source>
        <dbReference type="ARBA" id="ARBA00022558"/>
    </source>
</evidence>
<comment type="similarity">
    <text evidence="2">Belongs to the PilY1 family.</text>
</comment>
<protein>
    <recommendedName>
        <fullName evidence="8">PilY1 beta-propeller domain-containing protein</fullName>
    </recommendedName>
</protein>
<dbReference type="AlphaFoldDB" id="A0A923S9W7"/>
<feature type="domain" description="PilY1 beta-propeller" evidence="8">
    <location>
        <begin position="562"/>
        <end position="815"/>
    </location>
</feature>
<gene>
    <name evidence="9" type="ORF">H8N03_01825</name>
</gene>
<name>A0A923S9W7_9BURK</name>
<sequence length="1019" mass="109908">MGRFLRQLSAVAAMLFAALHSTPALSQYTSDIDIYSGVPSQQDLPNVLILVDNGANWDYRAMKTAFQSTFSSLPPDKFRVGMAMFTQRSSEEGAFIWSGIRKLDANYREKLVNLVGAWSDKPLSQSGHKASMSVSPSMGMAEAWNYFAGKQPISGVPGKEDKVDAYNNTSNKILPEERAIFNLPGNAITSSSAPNYSNLFAVGNCAPNYVIFISNGPAGKTNEWDDGKTTGSTRNRLDEAIREFNYAHPNSKIPPASALVITPNKYQGLTADEWAKFMKQSDQQITTFTIDVAKAAQADDWRPLLKNMASVSGGEYFYAADDVGTQLDAAMRSIFNKIQAVDSVFASASLPVSVNARGTYLNQVFMGMFRPDAKAKPRWRGNLKQFRFGYDVTTDSLSLVDPYGKPAITGATGFVNPEATSYWTHASSFWINEPQGSIEATRTSDAPDGEVVEKGGVAQGIRDTYATSQDSRKIFTCQKCAANTNLATADATQFNTTNITRDAVGVATDAERNLLVNWFRGTDNYAGDEKGPGGGVTIRPSVHGDVLHSRPAVVNYGGTTGVVVFYGTNDGLLRAVNGNQTGTGAGQELWGFVAEEHLKNIKRLRANTPLVRLSTTIMPGTPSASDPAPRDYFADGPIGVYQKMNKGVAEKVILYAAMRRGGRFLYALDVTNPKQPVFLWKKSDADIPVLGQTWSEPKVARLRGHTNPVLIMGAGYDAGAEDITPPGKTTMGQAVLVLDATDGSVVKKFDTDRSVPADVSLVDADYDGLVDRAYAVDVGGNLYRLDFETANSTAKDDWSIYKVASLAGGSVRKFFYPPDVVLAKSFAAVLLATGDREKPLATTSDDRFFTVYDRNVTKGKPDPVPTAITAAQLAQVGSQDSMEAGCYIPFAQNGEKAVNAPVTAAGITYFSTNRPTPPEPGMCVNDLGEARIYSAPLFCKAATFQEIEGGGLPPSPVVGVVTVSYTVTAADGSEQTVEKQVPFIIGGPNSKNSGIEGSKVKPTVTPTRKRKYWYLENAR</sequence>
<dbReference type="GO" id="GO:0009289">
    <property type="term" value="C:pilus"/>
    <property type="evidence" value="ECO:0007669"/>
    <property type="project" value="UniProtKB-SubCell"/>
</dbReference>
<evidence type="ECO:0000256" key="6">
    <source>
        <dbReference type="ARBA" id="ARBA00023263"/>
    </source>
</evidence>
<dbReference type="SUPFAM" id="SSF50998">
    <property type="entry name" value="Quinoprotein alcohol dehydrogenase-like"/>
    <property type="match status" value="1"/>
</dbReference>
<keyword evidence="3" id="KW-1029">Fimbrium biogenesis</keyword>